<reference evidence="8 9" key="1">
    <citation type="journal article" date="2009" name="BMC Genomics">
        <title>Complete genome sequence of the sugarcane nitrogen-fixing endophyte Gluconacetobacter diazotrophicus Pal5.</title>
        <authorList>
            <person name="Bertalan M."/>
            <person name="Albano R."/>
            <person name="Padua V."/>
            <person name="Rouws L."/>
            <person name="Rojas C."/>
            <person name="Hemerly A."/>
            <person name="Teixeira K."/>
            <person name="Schwab S."/>
            <person name="Araujo J."/>
            <person name="Oliveira A."/>
            <person name="Franca L."/>
            <person name="Magalhaes V."/>
            <person name="Alqueres S."/>
            <person name="Cardoso A."/>
            <person name="Almeida W."/>
            <person name="Loureiro M.M."/>
            <person name="Nogueira E."/>
            <person name="Cidade D."/>
            <person name="Oliveira D."/>
            <person name="Simao T."/>
            <person name="Macedo J."/>
            <person name="Valadao A."/>
            <person name="Dreschsel M."/>
            <person name="Freitas F."/>
            <person name="Vidal M."/>
            <person name="Guedes H."/>
            <person name="Rodrigues E."/>
            <person name="Meneses C."/>
            <person name="Brioso P."/>
            <person name="Pozzer L."/>
            <person name="Figueiredo D."/>
            <person name="Montano H."/>
            <person name="Junior J."/>
            <person name="Filho G."/>
            <person name="Flores V."/>
            <person name="Ferreira B."/>
            <person name="Branco A."/>
            <person name="Gonzalez P."/>
            <person name="Guillobel H."/>
            <person name="Lemos M."/>
            <person name="Seibel L."/>
            <person name="Macedo J."/>
            <person name="Alves-Ferreira M."/>
            <person name="Sachetto-Martins G."/>
            <person name="Coelho A."/>
            <person name="Santos E."/>
            <person name="Amaral G."/>
            <person name="Neves A."/>
            <person name="Pacheco A.B."/>
            <person name="Carvalho D."/>
            <person name="Lery L."/>
            <person name="Bisch P."/>
            <person name="Rossle S.C."/>
            <person name="Urmenyi T."/>
            <person name="Kruger W.V."/>
            <person name="Martins O."/>
            <person name="Baldani J.I."/>
            <person name="Ferreira P.C."/>
        </authorList>
    </citation>
    <scope>NUCLEOTIDE SEQUENCE [LARGE SCALE GENOMIC DNA]</scope>
    <source>
        <strain evidence="9">ATCC 49037 / DSM 5601 / CCUG 37298 / CIP 103539 / LMG 7603 / PAl5</strain>
    </source>
</reference>
<organism evidence="8 9">
    <name type="scientific">Gluconacetobacter diazotrophicus (strain ATCC 49037 / DSM 5601 / CCUG 37298 / CIP 103539 / LMG 7603 / PAl5)</name>
    <dbReference type="NCBI Taxonomy" id="272568"/>
    <lineage>
        <taxon>Bacteria</taxon>
        <taxon>Pseudomonadati</taxon>
        <taxon>Pseudomonadota</taxon>
        <taxon>Alphaproteobacteria</taxon>
        <taxon>Acetobacterales</taxon>
        <taxon>Acetobacteraceae</taxon>
        <taxon>Gluconacetobacter</taxon>
    </lineage>
</organism>
<dbReference type="SUPFAM" id="SSF53649">
    <property type="entry name" value="Alkaline phosphatase-like"/>
    <property type="match status" value="1"/>
</dbReference>
<protein>
    <submittedName>
        <fullName evidence="8">Putative capsular polysaccharide biosynthesis protein</fullName>
    </submittedName>
</protein>
<dbReference type="AlphaFoldDB" id="A9HMS8"/>
<evidence type="ECO:0000256" key="1">
    <source>
        <dbReference type="ARBA" id="ARBA00004651"/>
    </source>
</evidence>
<dbReference type="Gene3D" id="3.40.720.10">
    <property type="entry name" value="Alkaline Phosphatase, subunit A"/>
    <property type="match status" value="1"/>
</dbReference>
<feature type="transmembrane region" description="Helical" evidence="6">
    <location>
        <begin position="120"/>
        <end position="137"/>
    </location>
</feature>
<dbReference type="CDD" id="cd16015">
    <property type="entry name" value="LTA_synthase"/>
    <property type="match status" value="1"/>
</dbReference>
<feature type="transmembrane region" description="Helical" evidence="6">
    <location>
        <begin position="149"/>
        <end position="168"/>
    </location>
</feature>
<dbReference type="Proteomes" id="UP000001176">
    <property type="component" value="Chromosome"/>
</dbReference>
<name>A9HMS8_GLUDA</name>
<evidence type="ECO:0000256" key="4">
    <source>
        <dbReference type="ARBA" id="ARBA00022989"/>
    </source>
</evidence>
<feature type="transmembrane region" description="Helical" evidence="6">
    <location>
        <begin position="12"/>
        <end position="31"/>
    </location>
</feature>
<sequence>MPHPEQDQGSRMQAWAIAVVSVLGLVTLFVLRFTSGKLTRSFLNDIPDIVIGITLWLALTLLTQRPASSALLWTVLAAGLLLADHTKRQVLREPVVFADASELFLVFTHPRFYLPYVHPAVFYGIGGTLVLATAWLFSVEPPAMPAHPVLSRVAGALLLAVPIGAYFWRPSLNIMAKVLRKFGPSGDPVLDAQKLGMLGSFAAHTVCSRQERPERQAACSFGIVTVPADKPPVVLVQAESFFDIGRLDPTQPSPLTEYMACRDRAWRHGHLNVDSWGANTTRSEFAVISGASPSDLGLDRFNPYYSFARRPLDTLAARMRQAGYLTVCVHPYDRRFYGRHKVMPNLGFDQFIGGEAFDAPHGHLVPDEVLGAWINNFVDRQTQPVFVFAITVANHGPWPAQATTPGPLAEKLGGYLDSLMATDRMIGQLASSSWLNDKGGIFALYGDHQPALPALTQGHFNINSSTDYFILDTAHPIDRSRNDIDVHMLGHSVAKRLMERRLKTRNIIDSSHSIDSHRGSIGTLFDQ</sequence>
<keyword evidence="3 6" id="KW-0812">Transmembrane</keyword>
<dbReference type="KEGG" id="gdi:GDI2402"/>
<accession>A9HMS8</accession>
<keyword evidence="9" id="KW-1185">Reference proteome</keyword>
<evidence type="ECO:0000256" key="2">
    <source>
        <dbReference type="ARBA" id="ARBA00022475"/>
    </source>
</evidence>
<dbReference type="PANTHER" id="PTHR47371:SF3">
    <property type="entry name" value="PHOSPHOGLYCEROL TRANSFERASE I"/>
    <property type="match status" value="1"/>
</dbReference>
<dbReference type="PANTHER" id="PTHR47371">
    <property type="entry name" value="LIPOTEICHOIC ACID SYNTHASE"/>
    <property type="match status" value="1"/>
</dbReference>
<evidence type="ECO:0000256" key="6">
    <source>
        <dbReference type="SAM" id="Phobius"/>
    </source>
</evidence>
<evidence type="ECO:0000256" key="5">
    <source>
        <dbReference type="ARBA" id="ARBA00023136"/>
    </source>
</evidence>
<evidence type="ECO:0000256" key="3">
    <source>
        <dbReference type="ARBA" id="ARBA00022692"/>
    </source>
</evidence>
<proteinExistence type="predicted"/>
<dbReference type="InterPro" id="IPR017850">
    <property type="entry name" value="Alkaline_phosphatase_core_sf"/>
</dbReference>
<dbReference type="GO" id="GO:0005886">
    <property type="term" value="C:plasma membrane"/>
    <property type="evidence" value="ECO:0007669"/>
    <property type="project" value="UniProtKB-SubCell"/>
</dbReference>
<feature type="transmembrane region" description="Helical" evidence="6">
    <location>
        <begin position="43"/>
        <end position="61"/>
    </location>
</feature>
<keyword evidence="5 6" id="KW-0472">Membrane</keyword>
<evidence type="ECO:0000313" key="9">
    <source>
        <dbReference type="Proteomes" id="UP000001176"/>
    </source>
</evidence>
<keyword evidence="4 6" id="KW-1133">Transmembrane helix</keyword>
<dbReference type="EMBL" id="AM889285">
    <property type="protein sequence ID" value="CAP56345.1"/>
    <property type="molecule type" value="Genomic_DNA"/>
</dbReference>
<evidence type="ECO:0000313" key="8">
    <source>
        <dbReference type="EMBL" id="CAP56345.1"/>
    </source>
</evidence>
<dbReference type="InterPro" id="IPR000917">
    <property type="entry name" value="Sulfatase_N"/>
</dbReference>
<feature type="domain" description="Sulfatase N-terminal" evidence="7">
    <location>
        <begin position="233"/>
        <end position="452"/>
    </location>
</feature>
<gene>
    <name evidence="8" type="ordered locus">GDI2402</name>
</gene>
<evidence type="ECO:0000259" key="7">
    <source>
        <dbReference type="Pfam" id="PF00884"/>
    </source>
</evidence>
<dbReference type="Pfam" id="PF00884">
    <property type="entry name" value="Sulfatase"/>
    <property type="match status" value="1"/>
</dbReference>
<dbReference type="RefSeq" id="WP_012226378.1">
    <property type="nucleotide sequence ID" value="NC_010125.1"/>
</dbReference>
<dbReference type="InterPro" id="IPR050448">
    <property type="entry name" value="OpgB/LTA_synthase_biosynth"/>
</dbReference>
<keyword evidence="2" id="KW-1003">Cell membrane</keyword>
<comment type="subcellular location">
    <subcellularLocation>
        <location evidence="1">Cell membrane</location>
        <topology evidence="1">Multi-pass membrane protein</topology>
    </subcellularLocation>
</comment>